<dbReference type="EMBL" id="BMMW01000004">
    <property type="protein sequence ID" value="GGK63263.1"/>
    <property type="molecule type" value="Genomic_DNA"/>
</dbReference>
<dbReference type="Pfam" id="PF10994">
    <property type="entry name" value="DUF2817"/>
    <property type="match status" value="1"/>
</dbReference>
<name>A0A917QQJ0_9NOCA</name>
<sequence>MGSSAELAALSEVTDDDVFRAFGSYGEARADFKVRASDLGARLHSYHHPEFPDLSTDIAVLGPENTSAVLFVVSGTHGIEGHAGSAIQRKYMHQFADANIGVVLVHALNPYGFEYDRRVNEDNVDINRNFQTFTDLPANVEYRELHDLLVPLDWSGPEHERAQQKLITALSEHGLEWIQTAITRGQHEYTDGLFFGGMTPTWSNETLRQIVREHVAGARHVGYIDLHTGLGDRAAGETIFRGGDDSDAFARAVTWYGSEVTSSDDKTSSSTPIEGNSARAVIGELSDDVLITAITLEFGTQDGATVLAALQGDNWFALEGRRGDARYEEVRGKMFDAFAPSDVEWREKVLQRGGQVLEQACAGLRMAAGIDSAVRAG</sequence>
<dbReference type="Proteomes" id="UP000612956">
    <property type="component" value="Unassembled WGS sequence"/>
</dbReference>
<reference evidence="1" key="2">
    <citation type="submission" date="2020-09" db="EMBL/GenBank/DDBJ databases">
        <authorList>
            <person name="Sun Q."/>
            <person name="Zhou Y."/>
        </authorList>
    </citation>
    <scope>NUCLEOTIDE SEQUENCE</scope>
    <source>
        <strain evidence="1">CGMCC 4.7278</strain>
    </source>
</reference>
<gene>
    <name evidence="1" type="ORF">GCM10011591_39420</name>
</gene>
<protein>
    <recommendedName>
        <fullName evidence="3">DUF2817 domain-containing protein</fullName>
    </recommendedName>
</protein>
<evidence type="ECO:0000313" key="1">
    <source>
        <dbReference type="EMBL" id="GGK63263.1"/>
    </source>
</evidence>
<dbReference type="InterPro" id="IPR021259">
    <property type="entry name" value="DUF2817"/>
</dbReference>
<dbReference type="AlphaFoldDB" id="A0A917QQJ0"/>
<dbReference type="CDD" id="cd06233">
    <property type="entry name" value="M14-like"/>
    <property type="match status" value="1"/>
</dbReference>
<evidence type="ECO:0008006" key="3">
    <source>
        <dbReference type="Google" id="ProtNLM"/>
    </source>
</evidence>
<dbReference type="SUPFAM" id="SSF53187">
    <property type="entry name" value="Zn-dependent exopeptidases"/>
    <property type="match status" value="1"/>
</dbReference>
<organism evidence="1 2">
    <name type="scientific">Nocardia camponoti</name>
    <dbReference type="NCBI Taxonomy" id="1616106"/>
    <lineage>
        <taxon>Bacteria</taxon>
        <taxon>Bacillati</taxon>
        <taxon>Actinomycetota</taxon>
        <taxon>Actinomycetes</taxon>
        <taxon>Mycobacteriales</taxon>
        <taxon>Nocardiaceae</taxon>
        <taxon>Nocardia</taxon>
    </lineage>
</organism>
<dbReference type="RefSeq" id="WP_188830511.1">
    <property type="nucleotide sequence ID" value="NZ_BMMW01000004.1"/>
</dbReference>
<reference evidence="1" key="1">
    <citation type="journal article" date="2014" name="Int. J. Syst. Evol. Microbiol.">
        <title>Complete genome sequence of Corynebacterium casei LMG S-19264T (=DSM 44701T), isolated from a smear-ripened cheese.</title>
        <authorList>
            <consortium name="US DOE Joint Genome Institute (JGI-PGF)"/>
            <person name="Walter F."/>
            <person name="Albersmeier A."/>
            <person name="Kalinowski J."/>
            <person name="Ruckert C."/>
        </authorList>
    </citation>
    <scope>NUCLEOTIDE SEQUENCE</scope>
    <source>
        <strain evidence="1">CGMCC 4.7278</strain>
    </source>
</reference>
<comment type="caution">
    <text evidence="1">The sequence shown here is derived from an EMBL/GenBank/DDBJ whole genome shotgun (WGS) entry which is preliminary data.</text>
</comment>
<proteinExistence type="predicted"/>
<accession>A0A917QQJ0</accession>
<keyword evidence="2" id="KW-1185">Reference proteome</keyword>
<evidence type="ECO:0000313" key="2">
    <source>
        <dbReference type="Proteomes" id="UP000612956"/>
    </source>
</evidence>
<dbReference type="Gene3D" id="3.40.630.10">
    <property type="entry name" value="Zn peptidases"/>
    <property type="match status" value="1"/>
</dbReference>